<gene>
    <name evidence="1" type="ORF">RPERSI_LOCUS13719</name>
</gene>
<feature type="non-terminal residue" evidence="1">
    <location>
        <position position="1"/>
    </location>
</feature>
<comment type="caution">
    <text evidence="1">The sequence shown here is derived from an EMBL/GenBank/DDBJ whole genome shotgun (WGS) entry which is preliminary data.</text>
</comment>
<dbReference type="EMBL" id="CAJVQC010030749">
    <property type="protein sequence ID" value="CAG8746511.1"/>
    <property type="molecule type" value="Genomic_DNA"/>
</dbReference>
<evidence type="ECO:0000313" key="2">
    <source>
        <dbReference type="Proteomes" id="UP000789920"/>
    </source>
</evidence>
<evidence type="ECO:0000313" key="1">
    <source>
        <dbReference type="EMBL" id="CAG8746511.1"/>
    </source>
</evidence>
<name>A0ACA9QD23_9GLOM</name>
<accession>A0ACA9QD23</accession>
<keyword evidence="2" id="KW-1185">Reference proteome</keyword>
<reference evidence="1" key="1">
    <citation type="submission" date="2021-06" db="EMBL/GenBank/DDBJ databases">
        <authorList>
            <person name="Kallberg Y."/>
            <person name="Tangrot J."/>
            <person name="Rosling A."/>
        </authorList>
    </citation>
    <scope>NUCLEOTIDE SEQUENCE</scope>
    <source>
        <strain evidence="1">MA461A</strain>
    </source>
</reference>
<protein>
    <submittedName>
        <fullName evidence="1">33996_t:CDS:1</fullName>
    </submittedName>
</protein>
<sequence length="193" mass="22244">ALVHGGFYHAYERVKNSILWTIQWMMTRKENSCRGYDVVITGHSLGGALSSFLAIDIKRYILDPIVRSSTQSTHWLLPFTIHLTTIGEPRVGNHIYAKILQTQLISQSPSLKHKVTRITHKNDIIVHLPPLKEGFIHHVHELWVKNNNQSFFCNDIVEDSEDPIENPECLAGIKWFDLSVHLFIWNTTFTPFC</sequence>
<proteinExistence type="predicted"/>
<organism evidence="1 2">
    <name type="scientific">Racocetra persica</name>
    <dbReference type="NCBI Taxonomy" id="160502"/>
    <lineage>
        <taxon>Eukaryota</taxon>
        <taxon>Fungi</taxon>
        <taxon>Fungi incertae sedis</taxon>
        <taxon>Mucoromycota</taxon>
        <taxon>Glomeromycotina</taxon>
        <taxon>Glomeromycetes</taxon>
        <taxon>Diversisporales</taxon>
        <taxon>Gigasporaceae</taxon>
        <taxon>Racocetra</taxon>
    </lineage>
</organism>
<dbReference type="Proteomes" id="UP000789920">
    <property type="component" value="Unassembled WGS sequence"/>
</dbReference>